<protein>
    <recommendedName>
        <fullName evidence="4">Secreted protein</fullName>
    </recommendedName>
</protein>
<evidence type="ECO:0000313" key="3">
    <source>
        <dbReference type="Proteomes" id="UP001362999"/>
    </source>
</evidence>
<dbReference type="Proteomes" id="UP001362999">
    <property type="component" value="Unassembled WGS sequence"/>
</dbReference>
<keyword evidence="1" id="KW-0732">Signal</keyword>
<evidence type="ECO:0000256" key="1">
    <source>
        <dbReference type="SAM" id="SignalP"/>
    </source>
</evidence>
<evidence type="ECO:0000313" key="2">
    <source>
        <dbReference type="EMBL" id="KAK7044990.1"/>
    </source>
</evidence>
<feature type="chain" id="PRO_5043541673" description="Secreted protein" evidence="1">
    <location>
        <begin position="20"/>
        <end position="153"/>
    </location>
</feature>
<accession>A0AAW0D2P5</accession>
<keyword evidence="3" id="KW-1185">Reference proteome</keyword>
<organism evidence="2 3">
    <name type="scientific">Favolaschia claudopus</name>
    <dbReference type="NCBI Taxonomy" id="2862362"/>
    <lineage>
        <taxon>Eukaryota</taxon>
        <taxon>Fungi</taxon>
        <taxon>Dikarya</taxon>
        <taxon>Basidiomycota</taxon>
        <taxon>Agaricomycotina</taxon>
        <taxon>Agaricomycetes</taxon>
        <taxon>Agaricomycetidae</taxon>
        <taxon>Agaricales</taxon>
        <taxon>Marasmiineae</taxon>
        <taxon>Mycenaceae</taxon>
        <taxon>Favolaschia</taxon>
    </lineage>
</organism>
<sequence length="153" mass="17287">MVAFTQFILQITALTIISSLQSNYLKTILNHESQETPVLVTTERPASGTPSTLTFMKLASLASLRMTFKNEKNTLDNIDIDTNNEKGDDGKGIRFTPSGSSSRSREWRCQCRFSICSTSEFLPEQENCTPRYDSISHVQSLRTIPEMVSRHVY</sequence>
<dbReference type="AlphaFoldDB" id="A0AAW0D2P5"/>
<gene>
    <name evidence="2" type="ORF">R3P38DRAFT_2766529</name>
</gene>
<feature type="signal peptide" evidence="1">
    <location>
        <begin position="1"/>
        <end position="19"/>
    </location>
</feature>
<proteinExistence type="predicted"/>
<evidence type="ECO:0008006" key="4">
    <source>
        <dbReference type="Google" id="ProtNLM"/>
    </source>
</evidence>
<reference evidence="2 3" key="1">
    <citation type="journal article" date="2024" name="J Genomics">
        <title>Draft genome sequencing and assembly of Favolaschia claudopus CIRM-BRFM 2984 isolated from oak limbs.</title>
        <authorList>
            <person name="Navarro D."/>
            <person name="Drula E."/>
            <person name="Chaduli D."/>
            <person name="Cazenave R."/>
            <person name="Ahrendt S."/>
            <person name="Wang J."/>
            <person name="Lipzen A."/>
            <person name="Daum C."/>
            <person name="Barry K."/>
            <person name="Grigoriev I.V."/>
            <person name="Favel A."/>
            <person name="Rosso M.N."/>
            <person name="Martin F."/>
        </authorList>
    </citation>
    <scope>NUCLEOTIDE SEQUENCE [LARGE SCALE GENOMIC DNA]</scope>
    <source>
        <strain evidence="2 3">CIRM-BRFM 2984</strain>
    </source>
</reference>
<name>A0AAW0D2P5_9AGAR</name>
<comment type="caution">
    <text evidence="2">The sequence shown here is derived from an EMBL/GenBank/DDBJ whole genome shotgun (WGS) entry which is preliminary data.</text>
</comment>
<dbReference type="EMBL" id="JAWWNJ010000011">
    <property type="protein sequence ID" value="KAK7044990.1"/>
    <property type="molecule type" value="Genomic_DNA"/>
</dbReference>